<reference evidence="2" key="1">
    <citation type="submission" date="2014-11" db="EMBL/GenBank/DDBJ databases">
        <authorList>
            <person name="Amaro Gonzalez C."/>
        </authorList>
    </citation>
    <scope>NUCLEOTIDE SEQUENCE</scope>
</reference>
<dbReference type="AlphaFoldDB" id="A0A0E9Q6J3"/>
<protein>
    <submittedName>
        <fullName evidence="2">Uncharacterized protein</fullName>
    </submittedName>
</protein>
<feature type="region of interest" description="Disordered" evidence="1">
    <location>
        <begin position="66"/>
        <end position="88"/>
    </location>
</feature>
<name>A0A0E9Q6J3_ANGAN</name>
<dbReference type="EMBL" id="GBXM01096228">
    <property type="protein sequence ID" value="JAH12349.1"/>
    <property type="molecule type" value="Transcribed_RNA"/>
</dbReference>
<organism evidence="2">
    <name type="scientific">Anguilla anguilla</name>
    <name type="common">European freshwater eel</name>
    <name type="synonym">Muraena anguilla</name>
    <dbReference type="NCBI Taxonomy" id="7936"/>
    <lineage>
        <taxon>Eukaryota</taxon>
        <taxon>Metazoa</taxon>
        <taxon>Chordata</taxon>
        <taxon>Craniata</taxon>
        <taxon>Vertebrata</taxon>
        <taxon>Euteleostomi</taxon>
        <taxon>Actinopterygii</taxon>
        <taxon>Neopterygii</taxon>
        <taxon>Teleostei</taxon>
        <taxon>Anguilliformes</taxon>
        <taxon>Anguillidae</taxon>
        <taxon>Anguilla</taxon>
    </lineage>
</organism>
<reference evidence="2" key="2">
    <citation type="journal article" date="2015" name="Fish Shellfish Immunol.">
        <title>Early steps in the European eel (Anguilla anguilla)-Vibrio vulnificus interaction in the gills: Role of the RtxA13 toxin.</title>
        <authorList>
            <person name="Callol A."/>
            <person name="Pajuelo D."/>
            <person name="Ebbesson L."/>
            <person name="Teles M."/>
            <person name="MacKenzie S."/>
            <person name="Amaro C."/>
        </authorList>
    </citation>
    <scope>NUCLEOTIDE SEQUENCE</scope>
</reference>
<evidence type="ECO:0000256" key="1">
    <source>
        <dbReference type="SAM" id="MobiDB-lite"/>
    </source>
</evidence>
<evidence type="ECO:0000313" key="2">
    <source>
        <dbReference type="EMBL" id="JAH12349.1"/>
    </source>
</evidence>
<accession>A0A0E9Q6J3</accession>
<proteinExistence type="predicted"/>
<sequence length="133" mass="15702">MQHITHHSIWQLNAKSDLSRRFMVSVQNQNQIYTKNQCTFNSSTFHFFHATTWGMDRHHHRTEDYTRTAQHQQCKNKKSKKPKRKDTTGAKLTWQAMSAPTFQPTNTIGLCGKWLCTWTQNRQKGVILQLKEL</sequence>
<feature type="compositionally biased region" description="Basic residues" evidence="1">
    <location>
        <begin position="74"/>
        <end position="84"/>
    </location>
</feature>